<comment type="caution">
    <text evidence="1">The sequence shown here is derived from an EMBL/GenBank/DDBJ whole genome shotgun (WGS) entry which is preliminary data.</text>
</comment>
<evidence type="ECO:0000313" key="1">
    <source>
        <dbReference type="EMBL" id="GFS80470.1"/>
    </source>
</evidence>
<protein>
    <submittedName>
        <fullName evidence="1">ATP-dependent DNA helicase</fullName>
    </submittedName>
</protein>
<dbReference type="EMBL" id="BMAW01002808">
    <property type="protein sequence ID" value="GFS80470.1"/>
    <property type="molecule type" value="Genomic_DNA"/>
</dbReference>
<accession>A0A8X6MVY8</accession>
<name>A0A8X6MVY8_NEPPI</name>
<dbReference type="GO" id="GO:0004386">
    <property type="term" value="F:helicase activity"/>
    <property type="evidence" value="ECO:0007669"/>
    <property type="project" value="UniProtKB-KW"/>
</dbReference>
<gene>
    <name evidence="1" type="primary">pif1</name>
    <name evidence="1" type="ORF">NPIL_62861</name>
</gene>
<keyword evidence="1" id="KW-0378">Hydrolase</keyword>
<keyword evidence="1" id="KW-0547">Nucleotide-binding</keyword>
<dbReference type="AlphaFoldDB" id="A0A8X6MVY8"/>
<proteinExistence type="predicted"/>
<sequence length="113" mass="12764">MRVSLQNDLSAKEFSELLIDIGNGNITEQEGKITIPNNLCDIVGDLIPVIDKIYPSIEYATLNSLSWWKERAIPTPTNESADKINEFILEKLTTELMNYETIDTVIEEGDTVF</sequence>
<keyword evidence="1" id="KW-0347">Helicase</keyword>
<keyword evidence="1" id="KW-0067">ATP-binding</keyword>
<organism evidence="1 2">
    <name type="scientific">Nephila pilipes</name>
    <name type="common">Giant wood spider</name>
    <name type="synonym">Nephila maculata</name>
    <dbReference type="NCBI Taxonomy" id="299642"/>
    <lineage>
        <taxon>Eukaryota</taxon>
        <taxon>Metazoa</taxon>
        <taxon>Ecdysozoa</taxon>
        <taxon>Arthropoda</taxon>
        <taxon>Chelicerata</taxon>
        <taxon>Arachnida</taxon>
        <taxon>Araneae</taxon>
        <taxon>Araneomorphae</taxon>
        <taxon>Entelegynae</taxon>
        <taxon>Araneoidea</taxon>
        <taxon>Nephilidae</taxon>
        <taxon>Nephila</taxon>
    </lineage>
</organism>
<dbReference type="Proteomes" id="UP000887013">
    <property type="component" value="Unassembled WGS sequence"/>
</dbReference>
<dbReference type="OrthoDB" id="6433777at2759"/>
<reference evidence="1" key="1">
    <citation type="submission" date="2020-08" db="EMBL/GenBank/DDBJ databases">
        <title>Multicomponent nature underlies the extraordinary mechanical properties of spider dragline silk.</title>
        <authorList>
            <person name="Kono N."/>
            <person name="Nakamura H."/>
            <person name="Mori M."/>
            <person name="Yoshida Y."/>
            <person name="Ohtoshi R."/>
            <person name="Malay A.D."/>
            <person name="Moran D.A.P."/>
            <person name="Tomita M."/>
            <person name="Numata K."/>
            <person name="Arakawa K."/>
        </authorList>
    </citation>
    <scope>NUCLEOTIDE SEQUENCE</scope>
</reference>
<keyword evidence="2" id="KW-1185">Reference proteome</keyword>
<evidence type="ECO:0000313" key="2">
    <source>
        <dbReference type="Proteomes" id="UP000887013"/>
    </source>
</evidence>